<dbReference type="Proteomes" id="UP001448207">
    <property type="component" value="Unassembled WGS sequence"/>
</dbReference>
<keyword evidence="1 2" id="KW-0728">SH3 domain</keyword>
<proteinExistence type="predicted"/>
<organism evidence="6 7">
    <name type="scientific">Phycomyces blakesleeanus</name>
    <dbReference type="NCBI Taxonomy" id="4837"/>
    <lineage>
        <taxon>Eukaryota</taxon>
        <taxon>Fungi</taxon>
        <taxon>Fungi incertae sedis</taxon>
        <taxon>Mucoromycota</taxon>
        <taxon>Mucoromycotina</taxon>
        <taxon>Mucoromycetes</taxon>
        <taxon>Mucorales</taxon>
        <taxon>Phycomycetaceae</taxon>
        <taxon>Phycomyces</taxon>
    </lineage>
</organism>
<feature type="compositionally biased region" description="Polar residues" evidence="3">
    <location>
        <begin position="24"/>
        <end position="37"/>
    </location>
</feature>
<dbReference type="SMART" id="SM00326">
    <property type="entry name" value="SH3"/>
    <property type="match status" value="1"/>
</dbReference>
<keyword evidence="7" id="KW-1185">Reference proteome</keyword>
<dbReference type="EMBL" id="JBCLYO010000040">
    <property type="protein sequence ID" value="KAL0074673.1"/>
    <property type="molecule type" value="Genomic_DNA"/>
</dbReference>
<evidence type="ECO:0000259" key="5">
    <source>
        <dbReference type="PROSITE" id="PS50200"/>
    </source>
</evidence>
<feature type="domain" description="Ras-associating" evidence="5">
    <location>
        <begin position="268"/>
        <end position="390"/>
    </location>
</feature>
<evidence type="ECO:0000259" key="4">
    <source>
        <dbReference type="PROSITE" id="PS50002"/>
    </source>
</evidence>
<protein>
    <recommendedName>
        <fullName evidence="8">SH3 domain-containing protein</fullName>
    </recommendedName>
</protein>
<dbReference type="InterPro" id="IPR036028">
    <property type="entry name" value="SH3-like_dom_sf"/>
</dbReference>
<evidence type="ECO:0008006" key="8">
    <source>
        <dbReference type="Google" id="ProtNLM"/>
    </source>
</evidence>
<name>A0ABR3AK05_PHYBL</name>
<evidence type="ECO:0000256" key="2">
    <source>
        <dbReference type="PROSITE-ProRule" id="PRU00192"/>
    </source>
</evidence>
<dbReference type="InterPro" id="IPR000159">
    <property type="entry name" value="RA_dom"/>
</dbReference>
<dbReference type="PROSITE" id="PS50200">
    <property type="entry name" value="RA"/>
    <property type="match status" value="1"/>
</dbReference>
<feature type="compositionally biased region" description="Acidic residues" evidence="3">
    <location>
        <begin position="50"/>
        <end position="92"/>
    </location>
</feature>
<comment type="caution">
    <text evidence="6">The sequence shown here is derived from an EMBL/GenBank/DDBJ whole genome shotgun (WGS) entry which is preliminary data.</text>
</comment>
<dbReference type="PANTHER" id="PTHR47775:SF1">
    <property type="entry name" value="BUD SITE SELECTION PROTEIN 14"/>
    <property type="match status" value="1"/>
</dbReference>
<dbReference type="SUPFAM" id="SSF54236">
    <property type="entry name" value="Ubiquitin-like"/>
    <property type="match status" value="1"/>
</dbReference>
<gene>
    <name evidence="6" type="ORF">J3Q64DRAFT_1648978</name>
</gene>
<evidence type="ECO:0000313" key="7">
    <source>
        <dbReference type="Proteomes" id="UP001448207"/>
    </source>
</evidence>
<evidence type="ECO:0000256" key="1">
    <source>
        <dbReference type="ARBA" id="ARBA00022443"/>
    </source>
</evidence>
<dbReference type="PANTHER" id="PTHR47775">
    <property type="entry name" value="BUD SITE SELECTION PROTEIN 14"/>
    <property type="match status" value="1"/>
</dbReference>
<dbReference type="PROSITE" id="PS50002">
    <property type="entry name" value="SH3"/>
    <property type="match status" value="1"/>
</dbReference>
<feature type="region of interest" description="Disordered" evidence="3">
    <location>
        <begin position="1"/>
        <end position="102"/>
    </location>
</feature>
<dbReference type="InterPro" id="IPR053039">
    <property type="entry name" value="Polarity_Bud-Selection_Reg"/>
</dbReference>
<feature type="domain" description="SH3" evidence="4">
    <location>
        <begin position="106"/>
        <end position="167"/>
    </location>
</feature>
<reference evidence="6 7" key="1">
    <citation type="submission" date="2024-04" db="EMBL/GenBank/DDBJ databases">
        <title>Symmetric and asymmetric DNA N6-adenine methylation regulates different biological responses in Mucorales.</title>
        <authorList>
            <consortium name="Lawrence Berkeley National Laboratory"/>
            <person name="Lax C."/>
            <person name="Mondo S.J."/>
            <person name="Osorio-Concepcion M."/>
            <person name="Muszewska A."/>
            <person name="Corrochano-Luque M."/>
            <person name="Gutierrez G."/>
            <person name="Riley R."/>
            <person name="Lipzen A."/>
            <person name="Guo J."/>
            <person name="Hundley H."/>
            <person name="Amirebrahimi M."/>
            <person name="Ng V."/>
            <person name="Lorenzo-Gutierrez D."/>
            <person name="Binder U."/>
            <person name="Yang J."/>
            <person name="Song Y."/>
            <person name="Canovas D."/>
            <person name="Navarro E."/>
            <person name="Freitag M."/>
            <person name="Gabaldon T."/>
            <person name="Grigoriev I.V."/>
            <person name="Corrochano L.M."/>
            <person name="Nicolas F.E."/>
            <person name="Garre V."/>
        </authorList>
    </citation>
    <scope>NUCLEOTIDE SEQUENCE [LARGE SCALE GENOMIC DNA]</scope>
    <source>
        <strain evidence="6 7">L51</strain>
    </source>
</reference>
<dbReference type="InterPro" id="IPR001452">
    <property type="entry name" value="SH3_domain"/>
</dbReference>
<dbReference type="InterPro" id="IPR029071">
    <property type="entry name" value="Ubiquitin-like_domsf"/>
</dbReference>
<dbReference type="SUPFAM" id="SSF50044">
    <property type="entry name" value="SH3-domain"/>
    <property type="match status" value="1"/>
</dbReference>
<accession>A0ABR3AK05</accession>
<evidence type="ECO:0000313" key="6">
    <source>
        <dbReference type="EMBL" id="KAL0074673.1"/>
    </source>
</evidence>
<dbReference type="Gene3D" id="3.10.20.90">
    <property type="entry name" value="Phosphatidylinositol 3-kinase Catalytic Subunit, Chain A, domain 1"/>
    <property type="match status" value="1"/>
</dbReference>
<feature type="compositionally biased region" description="Polar residues" evidence="3">
    <location>
        <begin position="1"/>
        <end position="11"/>
    </location>
</feature>
<sequence>MSRNLLINTQLERFHGSRPHWQPSPGTTPISEENGSPATIAKNRPVSTLYEEEEEEEDEEEEEPEDDENESEENDSQDDDDNDNDDDDDEDSSTFTSSPSIPDENIDFNLVYVLRTFIATVEGQASVVKGDSLTLMDDSNSYWWLVKALQTSEVGYIPAENIETPFERLARLNKHRNVTSPQQAMHFIEKKDSRRKKHNKRVTLSKGMFCRSQIIFTADNEEDEHEEFEDWEEEMARSNVSIESTVSSEGSAHDPTPLIFSANRSNTQLTVLRVFAGNINVSATFNTVLVDEHTNADQLLKKAMERFHITQIEGKAASGIEYYLTVKAMDGDEITLAPLDKPLAIFKSLTTHLTTPMPSLTHIKQLSQHLAKARFGEDSVIRFYLHKRIRRINERDGLVYVKLSYYANIPIDEKKDTSLRSPFSTKSLRLKSTPKPPKTVSRSERIDKLVAISANITIADLTLIALDKFHIVHGDKDITPKKNEAPDRYRMTLSINENGNLNLNLSVCVYAVRIEEKEEGKTKHN</sequence>
<dbReference type="Gene3D" id="2.30.30.40">
    <property type="entry name" value="SH3 Domains"/>
    <property type="match status" value="1"/>
</dbReference>
<evidence type="ECO:0000256" key="3">
    <source>
        <dbReference type="SAM" id="MobiDB-lite"/>
    </source>
</evidence>
<dbReference type="Pfam" id="PF00788">
    <property type="entry name" value="RA"/>
    <property type="match status" value="1"/>
</dbReference>